<dbReference type="PROSITE" id="PS50850">
    <property type="entry name" value="MFS"/>
    <property type="match status" value="1"/>
</dbReference>
<feature type="transmembrane region" description="Helical" evidence="4">
    <location>
        <begin position="336"/>
        <end position="360"/>
    </location>
</feature>
<feature type="region of interest" description="Disordered" evidence="3">
    <location>
        <begin position="1"/>
        <end position="34"/>
    </location>
</feature>
<sequence length="433" mass="46039">MKQPLVPSSEASPSNPARVGEASSHTDPESGGVGGKAPEGGFQAWLQCANTFCLWFAARGLVNSFGIYQAYYEDHALRNKPPSDISWIGSLQVCIFIGGTTVVGPIFDIGHLTPLLAVGTILTVLGLVFTSLCSTFGEFLLAQGLCTGLGMTCLFVPCVAVLPSYFASNRALAMGIASSGSSVGAVVFTLIFERLWPRIGFGWTTRVIAFIILGSLLLPLLTMRKWVARSPRRALINTPALREPAFDLMLCTMLFMFMGMYVPYFYIEVFSTKAGVINSSLEKYLVTSMNVGSFAGRLLPGTVADRVGVLNTIGPCALLTAIVAFSWIAVTTRASILAFTIFYGFFSGWFQALVPVLWAVLCPDPARLGTRIGMATVPYAIGDLLGGPIGGALIHGSSFVGLQVFCGGTLLTAAGFLLAARMCVAGFRITIKA</sequence>
<feature type="transmembrane region" description="Helical" evidence="4">
    <location>
        <begin position="400"/>
        <end position="420"/>
    </location>
</feature>
<feature type="transmembrane region" description="Helical" evidence="4">
    <location>
        <begin position="372"/>
        <end position="394"/>
    </location>
</feature>
<evidence type="ECO:0000259" key="5">
    <source>
        <dbReference type="PROSITE" id="PS50850"/>
    </source>
</evidence>
<feature type="domain" description="Major facilitator superfamily (MFS) profile" evidence="5">
    <location>
        <begin position="244"/>
        <end position="433"/>
    </location>
</feature>
<dbReference type="OrthoDB" id="6509908at2759"/>
<keyword evidence="4" id="KW-0472">Membrane</keyword>
<dbReference type="InterPro" id="IPR011701">
    <property type="entry name" value="MFS"/>
</dbReference>
<dbReference type="GO" id="GO:0022857">
    <property type="term" value="F:transmembrane transporter activity"/>
    <property type="evidence" value="ECO:0007669"/>
    <property type="project" value="InterPro"/>
</dbReference>
<evidence type="ECO:0000313" key="6">
    <source>
        <dbReference type="EMBL" id="EMD00408.1"/>
    </source>
</evidence>
<dbReference type="Pfam" id="PF07690">
    <property type="entry name" value="MFS_1"/>
    <property type="match status" value="1"/>
</dbReference>
<feature type="transmembrane region" description="Helical" evidence="4">
    <location>
        <begin position="172"/>
        <end position="191"/>
    </location>
</feature>
<dbReference type="PANTHER" id="PTHR11360">
    <property type="entry name" value="MONOCARBOXYLATE TRANSPORTER"/>
    <property type="match status" value="1"/>
</dbReference>
<name>M2M088_BAUPA</name>
<feature type="transmembrane region" description="Helical" evidence="4">
    <location>
        <begin position="145"/>
        <end position="166"/>
    </location>
</feature>
<dbReference type="GO" id="GO:0016020">
    <property type="term" value="C:membrane"/>
    <property type="evidence" value="ECO:0007669"/>
    <property type="project" value="UniProtKB-SubCell"/>
</dbReference>
<dbReference type="HOGENOM" id="CLU_001265_1_1_1"/>
<keyword evidence="7" id="KW-1185">Reference proteome</keyword>
<evidence type="ECO:0000256" key="2">
    <source>
        <dbReference type="ARBA" id="ARBA00006727"/>
    </source>
</evidence>
<dbReference type="KEGG" id="bcom:BAUCODRAFT_118181"/>
<evidence type="ECO:0000256" key="4">
    <source>
        <dbReference type="SAM" id="Phobius"/>
    </source>
</evidence>
<comment type="similarity">
    <text evidence="2">Belongs to the major facilitator superfamily. Monocarboxylate porter (TC 2.A.1.13) family.</text>
</comment>
<keyword evidence="4" id="KW-0812">Transmembrane</keyword>
<dbReference type="GeneID" id="19107298"/>
<dbReference type="InterPro" id="IPR020846">
    <property type="entry name" value="MFS_dom"/>
</dbReference>
<dbReference type="PANTHER" id="PTHR11360:SF234">
    <property type="entry name" value="MFS-TYPE TRANSPORTER DBAD-RELATED"/>
    <property type="match status" value="1"/>
</dbReference>
<dbReference type="eggNOG" id="KOG2504">
    <property type="taxonomic scope" value="Eukaryota"/>
</dbReference>
<feature type="transmembrane region" description="Helical" evidence="4">
    <location>
        <begin position="113"/>
        <end position="133"/>
    </location>
</feature>
<protein>
    <recommendedName>
        <fullName evidence="5">Major facilitator superfamily (MFS) profile domain-containing protein</fullName>
    </recommendedName>
</protein>
<dbReference type="OMA" id="GCLLTIC"/>
<evidence type="ECO:0000256" key="1">
    <source>
        <dbReference type="ARBA" id="ARBA00004141"/>
    </source>
</evidence>
<feature type="transmembrane region" description="Helical" evidence="4">
    <location>
        <begin position="85"/>
        <end position="107"/>
    </location>
</feature>
<dbReference type="RefSeq" id="XP_007671592.1">
    <property type="nucleotide sequence ID" value="XM_007673402.1"/>
</dbReference>
<feature type="transmembrane region" description="Helical" evidence="4">
    <location>
        <begin position="307"/>
        <end position="330"/>
    </location>
</feature>
<feature type="transmembrane region" description="Helical" evidence="4">
    <location>
        <begin position="244"/>
        <end position="267"/>
    </location>
</feature>
<dbReference type="Gene3D" id="1.20.1250.20">
    <property type="entry name" value="MFS general substrate transporter like domains"/>
    <property type="match status" value="2"/>
</dbReference>
<evidence type="ECO:0000313" key="7">
    <source>
        <dbReference type="Proteomes" id="UP000011761"/>
    </source>
</evidence>
<evidence type="ECO:0000256" key="3">
    <source>
        <dbReference type="SAM" id="MobiDB-lite"/>
    </source>
</evidence>
<gene>
    <name evidence="6" type="ORF">BAUCODRAFT_118181</name>
</gene>
<comment type="subcellular location">
    <subcellularLocation>
        <location evidence="1">Membrane</location>
        <topology evidence="1">Multi-pass membrane protein</topology>
    </subcellularLocation>
</comment>
<reference evidence="6 7" key="1">
    <citation type="journal article" date="2012" name="PLoS Pathog.">
        <title>Diverse lifestyles and strategies of plant pathogenesis encoded in the genomes of eighteen Dothideomycetes fungi.</title>
        <authorList>
            <person name="Ohm R.A."/>
            <person name="Feau N."/>
            <person name="Henrissat B."/>
            <person name="Schoch C.L."/>
            <person name="Horwitz B.A."/>
            <person name="Barry K.W."/>
            <person name="Condon B.J."/>
            <person name="Copeland A.C."/>
            <person name="Dhillon B."/>
            <person name="Glaser F."/>
            <person name="Hesse C.N."/>
            <person name="Kosti I."/>
            <person name="LaButti K."/>
            <person name="Lindquist E.A."/>
            <person name="Lucas S."/>
            <person name="Salamov A.A."/>
            <person name="Bradshaw R.E."/>
            <person name="Ciuffetti L."/>
            <person name="Hamelin R.C."/>
            <person name="Kema G.H.J."/>
            <person name="Lawrence C."/>
            <person name="Scott J.A."/>
            <person name="Spatafora J.W."/>
            <person name="Turgeon B.G."/>
            <person name="de Wit P.J.G.M."/>
            <person name="Zhong S."/>
            <person name="Goodwin S.B."/>
            <person name="Grigoriev I.V."/>
        </authorList>
    </citation>
    <scope>NUCLEOTIDE SEQUENCE [LARGE SCALE GENOMIC DNA]</scope>
    <source>
        <strain evidence="6 7">UAMH 10762</strain>
    </source>
</reference>
<dbReference type="SUPFAM" id="SSF103473">
    <property type="entry name" value="MFS general substrate transporter"/>
    <property type="match status" value="1"/>
</dbReference>
<dbReference type="EMBL" id="KB445550">
    <property type="protein sequence ID" value="EMD00408.1"/>
    <property type="molecule type" value="Genomic_DNA"/>
</dbReference>
<accession>M2M088</accession>
<proteinExistence type="inferred from homology"/>
<dbReference type="InterPro" id="IPR050327">
    <property type="entry name" value="Proton-linked_MCT"/>
</dbReference>
<organism evidence="6 7">
    <name type="scientific">Baudoinia panamericana (strain UAMH 10762)</name>
    <name type="common">Angels' share fungus</name>
    <name type="synonym">Baudoinia compniacensis (strain UAMH 10762)</name>
    <dbReference type="NCBI Taxonomy" id="717646"/>
    <lineage>
        <taxon>Eukaryota</taxon>
        <taxon>Fungi</taxon>
        <taxon>Dikarya</taxon>
        <taxon>Ascomycota</taxon>
        <taxon>Pezizomycotina</taxon>
        <taxon>Dothideomycetes</taxon>
        <taxon>Dothideomycetidae</taxon>
        <taxon>Mycosphaerellales</taxon>
        <taxon>Teratosphaeriaceae</taxon>
        <taxon>Baudoinia</taxon>
    </lineage>
</organism>
<dbReference type="AlphaFoldDB" id="M2M088"/>
<feature type="transmembrane region" description="Helical" evidence="4">
    <location>
        <begin position="203"/>
        <end position="224"/>
    </location>
</feature>
<dbReference type="InterPro" id="IPR036259">
    <property type="entry name" value="MFS_trans_sf"/>
</dbReference>
<keyword evidence="4" id="KW-1133">Transmembrane helix</keyword>
<dbReference type="Proteomes" id="UP000011761">
    <property type="component" value="Unassembled WGS sequence"/>
</dbReference>